<keyword evidence="2" id="KW-0808">Transferase</keyword>
<comment type="caution">
    <text evidence="2">The sequence shown here is derived from an EMBL/GenBank/DDBJ whole genome shotgun (WGS) entry which is preliminary data.</text>
</comment>
<dbReference type="InterPro" id="IPR043129">
    <property type="entry name" value="ATPase_NBD"/>
</dbReference>
<dbReference type="EMBL" id="RKHL01000001">
    <property type="protein sequence ID" value="ROR81703.1"/>
    <property type="molecule type" value="Genomic_DNA"/>
</dbReference>
<dbReference type="PANTHER" id="PTHR18964">
    <property type="entry name" value="ROK (REPRESSOR, ORF, KINASE) FAMILY"/>
    <property type="match status" value="1"/>
</dbReference>
<evidence type="ECO:0000313" key="2">
    <source>
        <dbReference type="EMBL" id="ROR81703.1"/>
    </source>
</evidence>
<dbReference type="Proteomes" id="UP000266915">
    <property type="component" value="Unassembled WGS sequence"/>
</dbReference>
<name>A0A3N2C2I1_9MICO</name>
<dbReference type="RefSeq" id="WP_085510775.1">
    <property type="nucleotide sequence ID" value="NZ_FXAP01000001.1"/>
</dbReference>
<dbReference type="GO" id="GO:0016301">
    <property type="term" value="F:kinase activity"/>
    <property type="evidence" value="ECO:0007669"/>
    <property type="project" value="UniProtKB-KW"/>
</dbReference>
<evidence type="ECO:0000313" key="3">
    <source>
        <dbReference type="Proteomes" id="UP000266915"/>
    </source>
</evidence>
<proteinExistence type="inferred from homology"/>
<keyword evidence="2" id="KW-0418">Kinase</keyword>
<dbReference type="PANTHER" id="PTHR18964:SF149">
    <property type="entry name" value="BIFUNCTIONAL UDP-N-ACETYLGLUCOSAMINE 2-EPIMERASE_N-ACETYLMANNOSAMINE KINASE"/>
    <property type="match status" value="1"/>
</dbReference>
<evidence type="ECO:0000256" key="1">
    <source>
        <dbReference type="ARBA" id="ARBA00006479"/>
    </source>
</evidence>
<dbReference type="InterPro" id="IPR036388">
    <property type="entry name" value="WH-like_DNA-bd_sf"/>
</dbReference>
<dbReference type="AlphaFoldDB" id="A0A3N2C2I1"/>
<dbReference type="Pfam" id="PF00480">
    <property type="entry name" value="ROK"/>
    <property type="match status" value="1"/>
</dbReference>
<gene>
    <name evidence="2" type="ORF">EDD42_1774</name>
</gene>
<dbReference type="InterPro" id="IPR000600">
    <property type="entry name" value="ROK"/>
</dbReference>
<sequence>MEATTTERAAEPRSSSITAVLDHAWATSAFTAADVISATGLSRSTAITLSDELIGLGWLTELDDARQAGAAYRKGRPARRYELRLDAGIVVGVDAGAHSITAIAADLRGRELARSHHTVDPAATAEARVDAVESAIDEVVRQCGPKPPLCIVLGVPAPIDALGRSPEGNVFWDRMNPRLGERIRDHGCAVVTDNDANLAAVAEGAIGAGVGVDSYITVVTGERLGAGYVVDGRLVRGRGRAGELHLLDLVDGVGSSRGIAALLRDWGREYRESGGLPESSPLSRIPVTQVDAQSVLVAADQGDTVALDLVRRMGDRIARMSAVLGGLLDVERIVFAGGIAPSMSQLLEVASERIPRYMSAEPPLLVASELGADMVAQGAVATAIDDVRRNALRIDLARPVR</sequence>
<comment type="similarity">
    <text evidence="1">Belongs to the ROK (NagC/XylR) family.</text>
</comment>
<keyword evidence="3" id="KW-1185">Reference proteome</keyword>
<reference evidence="2 3" key="1">
    <citation type="submission" date="2018-11" db="EMBL/GenBank/DDBJ databases">
        <title>Sequencing the genomes of 1000 actinobacteria strains.</title>
        <authorList>
            <person name="Klenk H.-P."/>
        </authorList>
    </citation>
    <scope>NUCLEOTIDE SEQUENCE [LARGE SCALE GENOMIC DNA]</scope>
    <source>
        <strain evidence="2 3">DSM 14012</strain>
    </source>
</reference>
<dbReference type="SUPFAM" id="SSF53067">
    <property type="entry name" value="Actin-like ATPase domain"/>
    <property type="match status" value="1"/>
</dbReference>
<protein>
    <submittedName>
        <fullName evidence="2">Putative NBD/HSP70 family sugar kinase</fullName>
    </submittedName>
</protein>
<dbReference type="Gene3D" id="3.30.420.40">
    <property type="match status" value="2"/>
</dbReference>
<accession>A0A3N2C2I1</accession>
<dbReference type="Gene3D" id="1.10.10.10">
    <property type="entry name" value="Winged helix-like DNA-binding domain superfamily/Winged helix DNA-binding domain"/>
    <property type="match status" value="1"/>
</dbReference>
<organism evidence="2 3">
    <name type="scientific">Plantibacter flavus</name>
    <dbReference type="NCBI Taxonomy" id="150123"/>
    <lineage>
        <taxon>Bacteria</taxon>
        <taxon>Bacillati</taxon>
        <taxon>Actinomycetota</taxon>
        <taxon>Actinomycetes</taxon>
        <taxon>Micrococcales</taxon>
        <taxon>Microbacteriaceae</taxon>
        <taxon>Plantibacter</taxon>
    </lineage>
</organism>